<dbReference type="Pfam" id="PF13090">
    <property type="entry name" value="PP_kinase_C"/>
    <property type="match status" value="1"/>
</dbReference>
<dbReference type="PIRSF" id="PIRSF015589">
    <property type="entry name" value="PP_kinase"/>
    <property type="match status" value="1"/>
</dbReference>
<dbReference type="GO" id="GO:0005524">
    <property type="term" value="F:ATP binding"/>
    <property type="evidence" value="ECO:0007669"/>
    <property type="project" value="UniProtKB-KW"/>
</dbReference>
<dbReference type="NCBIfam" id="TIGR03705">
    <property type="entry name" value="poly_P_kin"/>
    <property type="match status" value="1"/>
</dbReference>
<feature type="binding site" evidence="8">
    <location>
        <position position="476"/>
    </location>
    <ligand>
        <name>ATP</name>
        <dbReference type="ChEBI" id="CHEBI:30616"/>
    </ligand>
</feature>
<dbReference type="Proteomes" id="UP000276437">
    <property type="component" value="Chromosome"/>
</dbReference>
<keyword evidence="5 8" id="KW-0418">Kinase</keyword>
<evidence type="ECO:0000256" key="1">
    <source>
        <dbReference type="ARBA" id="ARBA00022553"/>
    </source>
</evidence>
<keyword evidence="4 8" id="KW-0547">Nucleotide-binding</keyword>
<comment type="function">
    <text evidence="8 9">Catalyzes the reversible transfer of the terminal phosphate of ATP to form a long-chain polyphosphate (polyP).</text>
</comment>
<keyword evidence="1 8" id="KW-0597">Phosphoprotein</keyword>
<dbReference type="SUPFAM" id="SSF56024">
    <property type="entry name" value="Phospholipase D/nuclease"/>
    <property type="match status" value="2"/>
</dbReference>
<dbReference type="PANTHER" id="PTHR30218:SF0">
    <property type="entry name" value="POLYPHOSPHATE KINASE"/>
    <property type="match status" value="1"/>
</dbReference>
<evidence type="ECO:0000256" key="4">
    <source>
        <dbReference type="ARBA" id="ARBA00022741"/>
    </source>
</evidence>
<dbReference type="GO" id="GO:0009358">
    <property type="term" value="C:polyphosphate kinase complex"/>
    <property type="evidence" value="ECO:0007669"/>
    <property type="project" value="InterPro"/>
</dbReference>
<evidence type="ECO:0000259" key="10">
    <source>
        <dbReference type="Pfam" id="PF02503"/>
    </source>
</evidence>
<dbReference type="InterPro" id="IPR041108">
    <property type="entry name" value="PP_kinase_C_1"/>
</dbReference>
<feature type="binding site" evidence="8">
    <location>
        <position position="600"/>
    </location>
    <ligand>
        <name>ATP</name>
        <dbReference type="ChEBI" id="CHEBI:30616"/>
    </ligand>
</feature>
<dbReference type="InterPro" id="IPR036830">
    <property type="entry name" value="PP_kinase_middle_dom_sf"/>
</dbReference>
<dbReference type="GO" id="GO:0006799">
    <property type="term" value="P:polyphosphate biosynthetic process"/>
    <property type="evidence" value="ECO:0007669"/>
    <property type="project" value="UniProtKB-UniRule"/>
</dbReference>
<dbReference type="InterPro" id="IPR036832">
    <property type="entry name" value="PPK_N_dom_sf"/>
</dbReference>
<dbReference type="NCBIfam" id="NF003920">
    <property type="entry name" value="PRK05443.2-1"/>
    <property type="match status" value="1"/>
</dbReference>
<evidence type="ECO:0000259" key="13">
    <source>
        <dbReference type="Pfam" id="PF17941"/>
    </source>
</evidence>
<comment type="catalytic activity">
    <reaction evidence="8 9">
        <text>[phosphate](n) + ATP = [phosphate](n+1) + ADP</text>
        <dbReference type="Rhea" id="RHEA:19573"/>
        <dbReference type="Rhea" id="RHEA-COMP:9859"/>
        <dbReference type="Rhea" id="RHEA-COMP:14280"/>
        <dbReference type="ChEBI" id="CHEBI:16838"/>
        <dbReference type="ChEBI" id="CHEBI:30616"/>
        <dbReference type="ChEBI" id="CHEBI:456216"/>
        <dbReference type="EC" id="2.7.4.1"/>
    </reaction>
</comment>
<dbReference type="InterPro" id="IPR024953">
    <property type="entry name" value="PP_kinase_middle"/>
</dbReference>
<sequence>MTEINSETCDMNLIDQPENFINRELSWLKFNRRVLGEADARYQPLLERLKFIAITSSNLDEFFMIRVAGIKQLEESAVSKIDAAGLTLREQLERIAEDTHEQVKVQYRYLRAILRELEECGITLKEVNEFDDKSKESIEKIFHNTIFPVITPMAVDAGHPFPFLANRSLNLAVALTRKEGDSKTAVIQVPAVLPRIIEVPSEEENKRQFIFLEDIIKHYCAHLFYGYKIQDVVPFRITRNADLAIDEEDAEDLLAEVEKSLRQRNRGRAVRLEIGKTTNRRLRDYLMRTLDLIEEEVYDIPGPIAATCFFKFTDLPGFEHFRSSPFIPQMPKDLLEVDDLFDAIGKRDILVHHPYESFEPVVEFVRQAANDPKVLAIKQTLYRVSGNSPIVRALAQAAENGKQVTVLVELKARFDEENNILWARRLEEAGCHVIYGLIGMKTHAKMVLVVRKEHNGIKRYVHMGTGNYNDATAKIYSDLGLFTANDQFGADASAFFNLLSGYSDPPVWNKIVVAPLGLREEIKSRIDQEIQFARQGKGGHIIAKMNSLVDKDIVLKLYEASCKGVKIDLIVRGICVLCSGVPGVSENITVRSIIGTFLEHHRIFYFANGGDEKIFLSSADWMPRNLNDRVELFFPIEDPGHMERIKGILNITLADNQKAYIMKKDGSYRRTDKRGKAVNSQMEFYAQAQVFSQVGNVTLEQRLKPLYRKTE</sequence>
<comment type="similarity">
    <text evidence="8 9">Belongs to the polyphosphate kinase 1 (PPK1) family.</text>
</comment>
<dbReference type="SUPFAM" id="SSF140356">
    <property type="entry name" value="PPK N-terminal domain-like"/>
    <property type="match status" value="1"/>
</dbReference>
<keyword evidence="2 8" id="KW-0808">Transferase</keyword>
<dbReference type="NCBIfam" id="NF003917">
    <property type="entry name" value="PRK05443.1-1"/>
    <property type="match status" value="1"/>
</dbReference>
<dbReference type="HAMAP" id="MF_00347">
    <property type="entry name" value="Polyphosphate_kinase"/>
    <property type="match status" value="1"/>
</dbReference>
<dbReference type="Gene3D" id="3.30.1840.10">
    <property type="entry name" value="Polyphosphate kinase middle domain"/>
    <property type="match status" value="1"/>
</dbReference>
<keyword evidence="15" id="KW-1185">Reference proteome</keyword>
<accession>A0A348AIC3</accession>
<dbReference type="NCBIfam" id="NF003918">
    <property type="entry name" value="PRK05443.1-2"/>
    <property type="match status" value="1"/>
</dbReference>
<dbReference type="GO" id="GO:0046872">
    <property type="term" value="F:metal ion binding"/>
    <property type="evidence" value="ECO:0007669"/>
    <property type="project" value="UniProtKB-KW"/>
</dbReference>
<dbReference type="SUPFAM" id="SSF143724">
    <property type="entry name" value="PHP14-like"/>
    <property type="match status" value="1"/>
</dbReference>
<dbReference type="Pfam" id="PF02503">
    <property type="entry name" value="PP_kinase"/>
    <property type="match status" value="1"/>
</dbReference>
<keyword evidence="6 8" id="KW-0067">ATP-binding</keyword>
<proteinExistence type="inferred from homology"/>
<organism evidence="14 15">
    <name type="scientific">Methylomusa anaerophila</name>
    <dbReference type="NCBI Taxonomy" id="1930071"/>
    <lineage>
        <taxon>Bacteria</taxon>
        <taxon>Bacillati</taxon>
        <taxon>Bacillota</taxon>
        <taxon>Negativicutes</taxon>
        <taxon>Selenomonadales</taxon>
        <taxon>Sporomusaceae</taxon>
        <taxon>Methylomusa</taxon>
    </lineage>
</organism>
<feature type="domain" description="Polyphosphate kinase C-terminal" evidence="13">
    <location>
        <begin position="340"/>
        <end position="504"/>
    </location>
</feature>
<dbReference type="OrthoDB" id="9761456at2"/>
<protein>
    <recommendedName>
        <fullName evidence="8 9">Polyphosphate kinase</fullName>
        <ecNumber evidence="8 9">2.7.4.1</ecNumber>
    </recommendedName>
    <alternativeName>
        <fullName evidence="8">ATP-polyphosphate phosphotransferase</fullName>
    </alternativeName>
    <alternativeName>
        <fullName evidence="8">Polyphosphoric acid kinase</fullName>
    </alternativeName>
</protein>
<dbReference type="CDD" id="cd09165">
    <property type="entry name" value="PLDc_PaPPK1_C1_like"/>
    <property type="match status" value="1"/>
</dbReference>
<gene>
    <name evidence="8 14" type="primary">ppk</name>
    <name evidence="14" type="ORF">MAMMFC1_01482</name>
</gene>
<dbReference type="InterPro" id="IPR003414">
    <property type="entry name" value="PP_kinase"/>
</dbReference>
<dbReference type="EMBL" id="AP018449">
    <property type="protein sequence ID" value="BBB90821.1"/>
    <property type="molecule type" value="Genomic_DNA"/>
</dbReference>
<evidence type="ECO:0000313" key="15">
    <source>
        <dbReference type="Proteomes" id="UP000276437"/>
    </source>
</evidence>
<dbReference type="Gene3D" id="1.20.58.310">
    <property type="entry name" value="Polyphosphate kinase N-terminal domain"/>
    <property type="match status" value="1"/>
</dbReference>
<evidence type="ECO:0000256" key="2">
    <source>
        <dbReference type="ARBA" id="ARBA00022679"/>
    </source>
</evidence>
<keyword evidence="3 8" id="KW-0479">Metal-binding</keyword>
<feature type="active site" description="Phosphohistidine intermediate" evidence="8">
    <location>
        <position position="443"/>
    </location>
</feature>
<dbReference type="KEGG" id="mana:MAMMFC1_01482"/>
<evidence type="ECO:0000256" key="6">
    <source>
        <dbReference type="ARBA" id="ARBA00022840"/>
    </source>
</evidence>
<comment type="PTM">
    <text evidence="8 9">An intermediate of this reaction is the autophosphorylated ppk in which a phosphate is covalently linked to a histidine residue through a N-P bond.</text>
</comment>
<feature type="domain" description="Polyphosphate kinase C-terminal" evidence="12">
    <location>
        <begin position="512"/>
        <end position="681"/>
    </location>
</feature>
<evidence type="ECO:0000259" key="12">
    <source>
        <dbReference type="Pfam" id="PF13090"/>
    </source>
</evidence>
<feature type="binding site" evidence="8">
    <location>
        <position position="58"/>
    </location>
    <ligand>
        <name>ATP</name>
        <dbReference type="ChEBI" id="CHEBI:30616"/>
    </ligand>
</feature>
<dbReference type="CDD" id="cd09168">
    <property type="entry name" value="PLDc_PaPPK1_C2_like"/>
    <property type="match status" value="1"/>
</dbReference>
<dbReference type="AlphaFoldDB" id="A0A348AIC3"/>
<dbReference type="FunFam" id="3.30.870.10:FF:000001">
    <property type="entry name" value="Polyphosphate kinase"/>
    <property type="match status" value="1"/>
</dbReference>
<reference evidence="14 15" key="1">
    <citation type="journal article" date="2018" name="Int. J. Syst. Evol. Microbiol.">
        <title>Methylomusa anaerophila gen. nov., sp. nov., an anaerobic methanol-utilizing bacterium isolated from a microbial fuel cell.</title>
        <authorList>
            <person name="Amano N."/>
            <person name="Yamamuro A."/>
            <person name="Miyahara M."/>
            <person name="Kouzuma A."/>
            <person name="Abe T."/>
            <person name="Watanabe K."/>
        </authorList>
    </citation>
    <scope>NUCLEOTIDE SEQUENCE [LARGE SCALE GENOMIC DNA]</scope>
    <source>
        <strain evidence="14 15">MMFC1</strain>
    </source>
</reference>
<evidence type="ECO:0000256" key="7">
    <source>
        <dbReference type="ARBA" id="ARBA00022842"/>
    </source>
</evidence>
<feature type="binding site" evidence="8">
    <location>
        <position position="413"/>
    </location>
    <ligand>
        <name>Mg(2+)</name>
        <dbReference type="ChEBI" id="CHEBI:18420"/>
    </ligand>
</feature>
<evidence type="ECO:0000256" key="5">
    <source>
        <dbReference type="ARBA" id="ARBA00022777"/>
    </source>
</evidence>
<dbReference type="EC" id="2.7.4.1" evidence="8 9"/>
<dbReference type="NCBIfam" id="NF003921">
    <property type="entry name" value="PRK05443.2-2"/>
    <property type="match status" value="1"/>
</dbReference>
<evidence type="ECO:0000256" key="9">
    <source>
        <dbReference type="RuleBase" id="RU003800"/>
    </source>
</evidence>
<evidence type="ECO:0000259" key="11">
    <source>
        <dbReference type="Pfam" id="PF13089"/>
    </source>
</evidence>
<feature type="binding site" evidence="8">
    <location>
        <position position="572"/>
    </location>
    <ligand>
        <name>ATP</name>
        <dbReference type="ChEBI" id="CHEBI:30616"/>
    </ligand>
</feature>
<comment type="cofactor">
    <cofactor evidence="8">
        <name>Mg(2+)</name>
        <dbReference type="ChEBI" id="CHEBI:18420"/>
    </cofactor>
</comment>
<dbReference type="InterPro" id="IPR025200">
    <property type="entry name" value="PPK_C_dom2"/>
</dbReference>
<feature type="binding site" evidence="8">
    <location>
        <position position="383"/>
    </location>
    <ligand>
        <name>Mg(2+)</name>
        <dbReference type="ChEBI" id="CHEBI:18420"/>
    </ligand>
</feature>
<keyword evidence="7 8" id="KW-0460">Magnesium</keyword>
<dbReference type="PANTHER" id="PTHR30218">
    <property type="entry name" value="POLYPHOSPHATE KINASE"/>
    <property type="match status" value="1"/>
</dbReference>
<dbReference type="GO" id="GO:0008976">
    <property type="term" value="F:polyphosphate kinase activity"/>
    <property type="evidence" value="ECO:0007669"/>
    <property type="project" value="UniProtKB-UniRule"/>
</dbReference>
<evidence type="ECO:0000313" key="14">
    <source>
        <dbReference type="EMBL" id="BBB90821.1"/>
    </source>
</evidence>
<dbReference type="InterPro" id="IPR025198">
    <property type="entry name" value="PPK_N_dom"/>
</dbReference>
<name>A0A348AIC3_9FIRM</name>
<dbReference type="Pfam" id="PF17941">
    <property type="entry name" value="PP_kinase_C_1"/>
    <property type="match status" value="1"/>
</dbReference>
<dbReference type="Gene3D" id="3.30.870.10">
    <property type="entry name" value="Endonuclease Chain A"/>
    <property type="match status" value="2"/>
</dbReference>
<evidence type="ECO:0000256" key="3">
    <source>
        <dbReference type="ARBA" id="ARBA00022723"/>
    </source>
</evidence>
<dbReference type="Pfam" id="PF13089">
    <property type="entry name" value="PP_kinase_N"/>
    <property type="match status" value="1"/>
</dbReference>
<feature type="domain" description="Polyphosphate kinase middle" evidence="10">
    <location>
        <begin position="134"/>
        <end position="312"/>
    </location>
</feature>
<evidence type="ECO:0000256" key="8">
    <source>
        <dbReference type="HAMAP-Rule" id="MF_00347"/>
    </source>
</evidence>
<feature type="domain" description="Polyphosphate kinase N-terminal" evidence="11">
    <location>
        <begin position="20"/>
        <end position="124"/>
    </location>
</feature>
<dbReference type="RefSeq" id="WP_126307770.1">
    <property type="nucleotide sequence ID" value="NZ_AP018449.1"/>
</dbReference>